<feature type="region of interest" description="Disordered" evidence="1">
    <location>
        <begin position="1"/>
        <end position="133"/>
    </location>
</feature>
<dbReference type="InterPro" id="IPR013865">
    <property type="entry name" value="FAM32A"/>
</dbReference>
<dbReference type="Proteomes" id="UP000245783">
    <property type="component" value="Unassembled WGS sequence"/>
</dbReference>
<evidence type="ECO:0000313" key="2">
    <source>
        <dbReference type="EMBL" id="PWN43504.1"/>
    </source>
</evidence>
<evidence type="ECO:0000313" key="3">
    <source>
        <dbReference type="Proteomes" id="UP000245783"/>
    </source>
</evidence>
<gene>
    <name evidence="2" type="ORF">IE81DRAFT_322362</name>
</gene>
<dbReference type="GeneID" id="37035483"/>
<dbReference type="PANTHER" id="PTHR13282:SF6">
    <property type="entry name" value="PROTEIN FAM32A"/>
    <property type="match status" value="1"/>
</dbReference>
<dbReference type="GO" id="GO:0005730">
    <property type="term" value="C:nucleolus"/>
    <property type="evidence" value="ECO:0007669"/>
    <property type="project" value="TreeGrafter"/>
</dbReference>
<dbReference type="STRING" id="1522189.A0A316W1V4"/>
<dbReference type="AlphaFoldDB" id="A0A316W1V4"/>
<accession>A0A316W1V4</accession>
<sequence>MPPPSSHMSSAYKFKPGGSLKFKGDDSSKSKKKKKSSSSSSSIGGGGNSSSKHKSSPTLSPDAHDPSVASSSSSSKAILNDDQHGQLSSHDPEAQSLMLREQALVEDSQDNNVASSSKSKTGRTMTEAERKFQEVRLKRMRERVAKEAKKSHKEKVDDFNKYLEVIAYSRLCSRVWAIVNTRARAASRKASHRAITSSSTQD</sequence>
<evidence type="ECO:0000256" key="1">
    <source>
        <dbReference type="SAM" id="MobiDB-lite"/>
    </source>
</evidence>
<name>A0A316W1V4_9BASI</name>
<proteinExistence type="predicted"/>
<dbReference type="InParanoid" id="A0A316W1V4"/>
<dbReference type="Pfam" id="PF08555">
    <property type="entry name" value="FAM32A"/>
    <property type="match status" value="1"/>
</dbReference>
<protein>
    <submittedName>
        <fullName evidence="2">DUF1754-domain-containing protein</fullName>
    </submittedName>
</protein>
<feature type="compositionally biased region" description="Low complexity" evidence="1">
    <location>
        <begin position="66"/>
        <end position="75"/>
    </location>
</feature>
<reference evidence="2 3" key="1">
    <citation type="journal article" date="2018" name="Mol. Biol. Evol.">
        <title>Broad Genomic Sampling Reveals a Smut Pathogenic Ancestry of the Fungal Clade Ustilaginomycotina.</title>
        <authorList>
            <person name="Kijpornyongpan T."/>
            <person name="Mondo S.J."/>
            <person name="Barry K."/>
            <person name="Sandor L."/>
            <person name="Lee J."/>
            <person name="Lipzen A."/>
            <person name="Pangilinan J."/>
            <person name="LaButti K."/>
            <person name="Hainaut M."/>
            <person name="Henrissat B."/>
            <person name="Grigoriev I.V."/>
            <person name="Spatafora J.W."/>
            <person name="Aime M.C."/>
        </authorList>
    </citation>
    <scope>NUCLEOTIDE SEQUENCE [LARGE SCALE GENOMIC DNA]</scope>
    <source>
        <strain evidence="2 3">MCA 4658</strain>
    </source>
</reference>
<dbReference type="PANTHER" id="PTHR13282">
    <property type="entry name" value="PROTEIN FAM32A"/>
    <property type="match status" value="1"/>
</dbReference>
<organism evidence="2 3">
    <name type="scientific">Ceraceosorus guamensis</name>
    <dbReference type="NCBI Taxonomy" id="1522189"/>
    <lineage>
        <taxon>Eukaryota</taxon>
        <taxon>Fungi</taxon>
        <taxon>Dikarya</taxon>
        <taxon>Basidiomycota</taxon>
        <taxon>Ustilaginomycotina</taxon>
        <taxon>Exobasidiomycetes</taxon>
        <taxon>Ceraceosorales</taxon>
        <taxon>Ceraceosoraceae</taxon>
        <taxon>Ceraceosorus</taxon>
    </lineage>
</organism>
<keyword evidence="3" id="KW-1185">Reference proteome</keyword>
<feature type="compositionally biased region" description="Polar residues" evidence="1">
    <location>
        <begin position="110"/>
        <end position="124"/>
    </location>
</feature>
<dbReference type="OrthoDB" id="205403at2759"/>
<dbReference type="EMBL" id="KZ819369">
    <property type="protein sequence ID" value="PWN43504.1"/>
    <property type="molecule type" value="Genomic_DNA"/>
</dbReference>
<dbReference type="RefSeq" id="XP_025370664.1">
    <property type="nucleotide sequence ID" value="XM_025513613.1"/>
</dbReference>